<feature type="domain" description="Fe/B12 periplasmic-binding" evidence="3">
    <location>
        <begin position="54"/>
        <end position="316"/>
    </location>
</feature>
<sequence length="330" mass="36550">MLKRYCVFLSFLILCCVCISGCNTRTISQTSMVGGYTVTDVQGTVVHMKEKPKRILTLSMETDEIMLGLVPPDRLVGVNMLLDDPLESTVVPQAKQISTKITDPSVETILALKPDLVIVADWGNLEKADMLRDMGISVVVCKGARNISDIKETVMLLAEAIGEEDKGRSIVRKMNYKLDDIKKKVSMIPVEQQKSVVLISLMNNYGGIGSTFDDACKFANVINGMARAGIHDGQPMSKEMLVKINPDYLFLPSYTNHGRYDPDVFIREYVQDPALQSLTAVREGHLVKPRESYIYNDSQDVVFGVQEIAYAVYGEPFAQPNGCHISAVDT</sequence>
<evidence type="ECO:0000256" key="2">
    <source>
        <dbReference type="SAM" id="SignalP"/>
    </source>
</evidence>
<organism evidence="4 5">
    <name type="scientific">Megasphaera cerevisiae DSM 20462</name>
    <dbReference type="NCBI Taxonomy" id="1122219"/>
    <lineage>
        <taxon>Bacteria</taxon>
        <taxon>Bacillati</taxon>
        <taxon>Bacillota</taxon>
        <taxon>Negativicutes</taxon>
        <taxon>Veillonellales</taxon>
        <taxon>Veillonellaceae</taxon>
        <taxon>Megasphaera</taxon>
    </lineage>
</organism>
<feature type="chain" id="PRO_5005283958" evidence="2">
    <location>
        <begin position="22"/>
        <end position="330"/>
    </location>
</feature>
<dbReference type="PANTHER" id="PTHR30535">
    <property type="entry name" value="VITAMIN B12-BINDING PROTEIN"/>
    <property type="match status" value="1"/>
</dbReference>
<evidence type="ECO:0000313" key="4">
    <source>
        <dbReference type="EMBL" id="KMO85193.1"/>
    </source>
</evidence>
<name>A0A0J6WSR5_9FIRM</name>
<gene>
    <name evidence="4" type="ORF">AB840_14970</name>
</gene>
<accession>A0A0J6WSR5</accession>
<dbReference type="InterPro" id="IPR002491">
    <property type="entry name" value="ABC_transptr_periplasmic_BD"/>
</dbReference>
<keyword evidence="2" id="KW-0732">Signal</keyword>
<dbReference type="GO" id="GO:0071281">
    <property type="term" value="P:cellular response to iron ion"/>
    <property type="evidence" value="ECO:0007669"/>
    <property type="project" value="TreeGrafter"/>
</dbReference>
<evidence type="ECO:0000313" key="5">
    <source>
        <dbReference type="Proteomes" id="UP000036503"/>
    </source>
</evidence>
<dbReference type="InterPro" id="IPR050902">
    <property type="entry name" value="ABC_Transporter_SBP"/>
</dbReference>
<dbReference type="EMBL" id="LEKT01000096">
    <property type="protein sequence ID" value="KMO85193.1"/>
    <property type="molecule type" value="Genomic_DNA"/>
</dbReference>
<comment type="caution">
    <text evidence="4">The sequence shown here is derived from an EMBL/GenBank/DDBJ whole genome shotgun (WGS) entry which is preliminary data.</text>
</comment>
<dbReference type="STRING" id="39029.BSR42_10015"/>
<evidence type="ECO:0000256" key="1">
    <source>
        <dbReference type="ARBA" id="ARBA00008814"/>
    </source>
</evidence>
<dbReference type="PANTHER" id="PTHR30535:SF34">
    <property type="entry name" value="MOLYBDATE-BINDING PROTEIN MOLA"/>
    <property type="match status" value="1"/>
</dbReference>
<dbReference type="PROSITE" id="PS50983">
    <property type="entry name" value="FE_B12_PBP"/>
    <property type="match status" value="1"/>
</dbReference>
<dbReference type="InParanoid" id="A0A0J6WSR5"/>
<dbReference type="Gene3D" id="3.40.50.1980">
    <property type="entry name" value="Nitrogenase molybdenum iron protein domain"/>
    <property type="match status" value="2"/>
</dbReference>
<dbReference type="PATRIC" id="fig|1122219.3.peg.3530"/>
<dbReference type="FunCoup" id="A0A0J6WSR5">
    <property type="interactions" value="201"/>
</dbReference>
<comment type="similarity">
    <text evidence="1">Belongs to the bacterial solute-binding protein 8 family.</text>
</comment>
<protein>
    <submittedName>
        <fullName evidence="4">Heme ABC transporter substrate-binding protein</fullName>
    </submittedName>
</protein>
<dbReference type="Pfam" id="PF01497">
    <property type="entry name" value="Peripla_BP_2"/>
    <property type="match status" value="1"/>
</dbReference>
<dbReference type="SUPFAM" id="SSF53807">
    <property type="entry name" value="Helical backbone' metal receptor"/>
    <property type="match status" value="1"/>
</dbReference>
<feature type="signal peptide" evidence="2">
    <location>
        <begin position="1"/>
        <end position="21"/>
    </location>
</feature>
<evidence type="ECO:0000259" key="3">
    <source>
        <dbReference type="PROSITE" id="PS50983"/>
    </source>
</evidence>
<proteinExistence type="inferred from homology"/>
<dbReference type="AlphaFoldDB" id="A0A0J6WSR5"/>
<dbReference type="Proteomes" id="UP000036503">
    <property type="component" value="Unassembled WGS sequence"/>
</dbReference>
<dbReference type="OrthoDB" id="1632098at2"/>
<keyword evidence="5" id="KW-1185">Reference proteome</keyword>
<reference evidence="4 5" key="1">
    <citation type="submission" date="2015-06" db="EMBL/GenBank/DDBJ databases">
        <title>Draft genome sequence of beer spoilage bacterium Megasphaera cerevisiae type strain 20462.</title>
        <authorList>
            <person name="Kutumbaka K."/>
            <person name="Pasmowitz J."/>
            <person name="Mategko J."/>
            <person name="Reyes D."/>
            <person name="Friedrich A."/>
            <person name="Han S."/>
            <person name="Martens-Habbena W."/>
            <person name="Neal-McKinney J."/>
            <person name="Janagama H.K."/>
            <person name="Nadala C."/>
            <person name="Samadpour M."/>
        </authorList>
    </citation>
    <scope>NUCLEOTIDE SEQUENCE [LARGE SCALE GENOMIC DNA]</scope>
    <source>
        <strain evidence="4 5">DSM 20462</strain>
    </source>
</reference>